<proteinExistence type="predicted"/>
<dbReference type="PANTHER" id="PTHR36924">
    <property type="entry name" value="ANTITOXIN HIGA-1"/>
    <property type="match status" value="1"/>
</dbReference>
<evidence type="ECO:0000313" key="3">
    <source>
        <dbReference type="EMBL" id="SNZ06981.1"/>
    </source>
</evidence>
<dbReference type="PANTHER" id="PTHR36924:SF1">
    <property type="entry name" value="ANTITOXIN HIGA-1"/>
    <property type="match status" value="1"/>
</dbReference>
<dbReference type="OrthoDB" id="3174593at2"/>
<dbReference type="CDD" id="cd00093">
    <property type="entry name" value="HTH_XRE"/>
    <property type="match status" value="1"/>
</dbReference>
<reference evidence="4" key="1">
    <citation type="submission" date="2017-09" db="EMBL/GenBank/DDBJ databases">
        <authorList>
            <person name="Varghese N."/>
            <person name="Submissions S."/>
        </authorList>
    </citation>
    <scope>NUCLEOTIDE SEQUENCE [LARGE SCALE GENOMIC DNA]</scope>
    <source>
        <strain evidence="4">DSM 15103</strain>
    </source>
</reference>
<dbReference type="SUPFAM" id="SSF47413">
    <property type="entry name" value="lambda repressor-like DNA-binding domains"/>
    <property type="match status" value="1"/>
</dbReference>
<dbReference type="Pfam" id="PF01381">
    <property type="entry name" value="HTH_3"/>
    <property type="match status" value="1"/>
</dbReference>
<dbReference type="Gene3D" id="1.10.260.40">
    <property type="entry name" value="lambda repressor-like DNA-binding domains"/>
    <property type="match status" value="1"/>
</dbReference>
<dbReference type="InterPro" id="IPR010982">
    <property type="entry name" value="Lambda_DNA-bd_dom_sf"/>
</dbReference>
<dbReference type="GO" id="GO:0003677">
    <property type="term" value="F:DNA binding"/>
    <property type="evidence" value="ECO:0007669"/>
    <property type="project" value="UniProtKB-KW"/>
</dbReference>
<dbReference type="AlphaFoldDB" id="A0A285NH54"/>
<feature type="domain" description="HTH cro/C1-type" evidence="2">
    <location>
        <begin position="29"/>
        <end position="83"/>
    </location>
</feature>
<dbReference type="RefSeq" id="WP_097000036.1">
    <property type="nucleotide sequence ID" value="NZ_OBEI01000002.1"/>
</dbReference>
<keyword evidence="4" id="KW-1185">Reference proteome</keyword>
<dbReference type="InterPro" id="IPR001387">
    <property type="entry name" value="Cro/C1-type_HTH"/>
</dbReference>
<organism evidence="3 4">
    <name type="scientific">Persephonella hydrogeniphila</name>
    <dbReference type="NCBI Taxonomy" id="198703"/>
    <lineage>
        <taxon>Bacteria</taxon>
        <taxon>Pseudomonadati</taxon>
        <taxon>Aquificota</taxon>
        <taxon>Aquificia</taxon>
        <taxon>Aquificales</taxon>
        <taxon>Hydrogenothermaceae</taxon>
        <taxon>Persephonella</taxon>
    </lineage>
</organism>
<evidence type="ECO:0000313" key="4">
    <source>
        <dbReference type="Proteomes" id="UP000219036"/>
    </source>
</evidence>
<sequence>MSTTIKKTYKAPTILELEREPTHPGEILLEEFLEPLGITQTQLAKELGVSFRAINEIVNKKRGISPEMAIKLSERFGVSPEFWLGLQLDYDLWKSYQKMKKRE</sequence>
<protein>
    <submittedName>
        <fullName evidence="3">Addiction module antidote protein, HigA family</fullName>
    </submittedName>
</protein>
<dbReference type="InterPro" id="IPR013430">
    <property type="entry name" value="Toxin_antidote_HigA"/>
</dbReference>
<dbReference type="PROSITE" id="PS50943">
    <property type="entry name" value="HTH_CROC1"/>
    <property type="match status" value="1"/>
</dbReference>
<evidence type="ECO:0000256" key="1">
    <source>
        <dbReference type="ARBA" id="ARBA00023125"/>
    </source>
</evidence>
<name>A0A285NH54_9AQUI</name>
<dbReference type="EMBL" id="OBEI01000002">
    <property type="protein sequence ID" value="SNZ06981.1"/>
    <property type="molecule type" value="Genomic_DNA"/>
</dbReference>
<keyword evidence="1" id="KW-0238">DNA-binding</keyword>
<evidence type="ECO:0000259" key="2">
    <source>
        <dbReference type="PROSITE" id="PS50943"/>
    </source>
</evidence>
<dbReference type="SMART" id="SM00530">
    <property type="entry name" value="HTH_XRE"/>
    <property type="match status" value="1"/>
</dbReference>
<gene>
    <name evidence="3" type="ORF">SAMN06265182_0865</name>
</gene>
<dbReference type="Proteomes" id="UP000219036">
    <property type="component" value="Unassembled WGS sequence"/>
</dbReference>
<accession>A0A285NH54</accession>
<dbReference type="NCBIfam" id="TIGR02607">
    <property type="entry name" value="antidote_HigA"/>
    <property type="match status" value="1"/>
</dbReference>